<dbReference type="Proteomes" id="UP000326994">
    <property type="component" value="Unassembled WGS sequence"/>
</dbReference>
<accession>A0A5J4FZY0</accession>
<evidence type="ECO:0000313" key="2">
    <source>
        <dbReference type="EMBL" id="GEQ86812.1"/>
    </source>
</evidence>
<protein>
    <submittedName>
        <fullName evidence="2">Glycosyl transferase</fullName>
    </submittedName>
</protein>
<dbReference type="RefSeq" id="WP_151894729.1">
    <property type="nucleotide sequence ID" value="NZ_BKCF01000004.1"/>
</dbReference>
<dbReference type="GO" id="GO:0016758">
    <property type="term" value="F:hexosyltransferase activity"/>
    <property type="evidence" value="ECO:0007669"/>
    <property type="project" value="UniProtKB-ARBA"/>
</dbReference>
<feature type="domain" description="Glycosyltransferase 2-like" evidence="1">
    <location>
        <begin position="8"/>
        <end position="169"/>
    </location>
</feature>
<dbReference type="SUPFAM" id="SSF53448">
    <property type="entry name" value="Nucleotide-diphospho-sugar transferases"/>
    <property type="match status" value="1"/>
</dbReference>
<keyword evidence="2" id="KW-0808">Transferase</keyword>
<dbReference type="InterPro" id="IPR029044">
    <property type="entry name" value="Nucleotide-diphossugar_trans"/>
</dbReference>
<name>A0A5J4FZY0_9FLAO</name>
<dbReference type="OrthoDB" id="597270at2"/>
<organism evidence="2 3">
    <name type="scientific">Patiriisocius marinistellae</name>
    <dbReference type="NCBI Taxonomy" id="2494560"/>
    <lineage>
        <taxon>Bacteria</taxon>
        <taxon>Pseudomonadati</taxon>
        <taxon>Bacteroidota</taxon>
        <taxon>Flavobacteriia</taxon>
        <taxon>Flavobacteriales</taxon>
        <taxon>Flavobacteriaceae</taxon>
        <taxon>Patiriisocius</taxon>
    </lineage>
</organism>
<dbReference type="PANTHER" id="PTHR22916">
    <property type="entry name" value="GLYCOSYLTRANSFERASE"/>
    <property type="match status" value="1"/>
</dbReference>
<gene>
    <name evidence="2" type="ORF">ULMS_23200</name>
</gene>
<dbReference type="PANTHER" id="PTHR22916:SF3">
    <property type="entry name" value="UDP-GLCNAC:BETAGAL BETA-1,3-N-ACETYLGLUCOSAMINYLTRANSFERASE-LIKE PROTEIN 1"/>
    <property type="match status" value="1"/>
</dbReference>
<dbReference type="InterPro" id="IPR001173">
    <property type="entry name" value="Glyco_trans_2-like"/>
</dbReference>
<dbReference type="Pfam" id="PF00535">
    <property type="entry name" value="Glycos_transf_2"/>
    <property type="match status" value="1"/>
</dbReference>
<proteinExistence type="predicted"/>
<evidence type="ECO:0000259" key="1">
    <source>
        <dbReference type="Pfam" id="PF00535"/>
    </source>
</evidence>
<keyword evidence="3" id="KW-1185">Reference proteome</keyword>
<dbReference type="Gene3D" id="3.90.550.10">
    <property type="entry name" value="Spore Coat Polysaccharide Biosynthesis Protein SpsA, Chain A"/>
    <property type="match status" value="1"/>
</dbReference>
<comment type="caution">
    <text evidence="2">The sequence shown here is derived from an EMBL/GenBank/DDBJ whole genome shotgun (WGS) entry which is preliminary data.</text>
</comment>
<sequence length="315" mass="36698">MNAQPLVSIIIPTYNRASLIAETLDSIQQQTYENWECIVVDDGSTDTTSQVMQRYMQNDGRIQFYYRPITLIKGGNSCRNFGFTKIKGEFVQWFDSDDLMVKNALEEKIALIDSKIDAVFSGFKTFEKTSKNIKATYNCKKTEDILESYLLGDLVFNIPSLMYRREFVKNIKFSETLTRAQDLDFVYKCISQKKANITQVTKAHCLVRLHVNTITSQFSNLKKEDLTSEILVREAIFFDAMKLEKRLRLYPTQRYFNSLKNALKAKQFQLFNNVLFKNNQLSMMFKLKLYVISVFYKLTGKGLTRYNEVVNGHFL</sequence>
<dbReference type="CDD" id="cd00761">
    <property type="entry name" value="Glyco_tranf_GTA_type"/>
    <property type="match status" value="1"/>
</dbReference>
<dbReference type="AlphaFoldDB" id="A0A5J4FZY0"/>
<evidence type="ECO:0000313" key="3">
    <source>
        <dbReference type="Proteomes" id="UP000326994"/>
    </source>
</evidence>
<dbReference type="EMBL" id="BKCF01000004">
    <property type="protein sequence ID" value="GEQ86812.1"/>
    <property type="molecule type" value="Genomic_DNA"/>
</dbReference>
<reference evidence="2 3" key="1">
    <citation type="submission" date="2019-08" db="EMBL/GenBank/DDBJ databases">
        <title>Ulvibacter marinistellae sp. nov., isolated from a starfish, Patiria pectinifera.</title>
        <authorList>
            <person name="Kawano K."/>
            <person name="Ushijima N."/>
            <person name="Kihara M."/>
            <person name="Itoh H."/>
        </authorList>
    </citation>
    <scope>NUCLEOTIDE SEQUENCE [LARGE SCALE GENOMIC DNA]</scope>
    <source>
        <strain evidence="2 3">KK4</strain>
    </source>
</reference>